<dbReference type="InterPro" id="IPR029044">
    <property type="entry name" value="Nucleotide-diphossugar_trans"/>
</dbReference>
<organism evidence="1">
    <name type="scientific">marine sediment metagenome</name>
    <dbReference type="NCBI Taxonomy" id="412755"/>
    <lineage>
        <taxon>unclassified sequences</taxon>
        <taxon>metagenomes</taxon>
        <taxon>ecological metagenomes</taxon>
    </lineage>
</organism>
<dbReference type="AlphaFoldDB" id="A0A0F9M8W9"/>
<evidence type="ECO:0008006" key="2">
    <source>
        <dbReference type="Google" id="ProtNLM"/>
    </source>
</evidence>
<dbReference type="EMBL" id="LAZR01010700">
    <property type="protein sequence ID" value="KKM65587.1"/>
    <property type="molecule type" value="Genomic_DNA"/>
</dbReference>
<dbReference type="SUPFAM" id="SSF53448">
    <property type="entry name" value="Nucleotide-diphospho-sugar transferases"/>
    <property type="match status" value="1"/>
</dbReference>
<comment type="caution">
    <text evidence="1">The sequence shown here is derived from an EMBL/GenBank/DDBJ whole genome shotgun (WGS) entry which is preliminary data.</text>
</comment>
<name>A0A0F9M8W9_9ZZZZ</name>
<reference evidence="1" key="1">
    <citation type="journal article" date="2015" name="Nature">
        <title>Complex archaea that bridge the gap between prokaryotes and eukaryotes.</title>
        <authorList>
            <person name="Spang A."/>
            <person name="Saw J.H."/>
            <person name="Jorgensen S.L."/>
            <person name="Zaremba-Niedzwiedzka K."/>
            <person name="Martijn J."/>
            <person name="Lind A.E."/>
            <person name="van Eijk R."/>
            <person name="Schleper C."/>
            <person name="Guy L."/>
            <person name="Ettema T.J."/>
        </authorList>
    </citation>
    <scope>NUCLEOTIDE SEQUENCE</scope>
</reference>
<accession>A0A0F9M8W9</accession>
<proteinExistence type="predicted"/>
<protein>
    <recommendedName>
        <fullName evidence="2">Glycosyltransferase 2-like domain-containing protein</fullName>
    </recommendedName>
</protein>
<gene>
    <name evidence="1" type="ORF">LCGC14_1489710</name>
</gene>
<evidence type="ECO:0000313" key="1">
    <source>
        <dbReference type="EMBL" id="KKM65587.1"/>
    </source>
</evidence>
<sequence length="254" mass="29063">MSISDLTVLTVVESDPGLLELMLRSVAKFTTPAPKVLICDNQNGGNNSRIKLACKNIDINVEIFENKPEFFGGSNRHGSGLNRIFKHVETKYTAIVESDVVVLSDDWHKIDPSCTVKASLKRNKEHLYHMCFFICETEKLWKNDKLINFMPGNRKGKKKLSSGQNYEFDNDVGWRLCNYVNQKYVDLVGFIDCKGHDAKIFKNLQSDEFHYDNNVIAAHLGRGSNLLSKAIRKGFKHPEDQLIEWKKKAEEILR</sequence>